<keyword evidence="2" id="KW-1185">Reference proteome</keyword>
<sequence>METVLPYKDGCHGSSKTFILLCFAVPPVTPGDGLPDRQKIITEKRQCYFPLQQPPERNAPHFERDTNKHPRFLGVLGANVTPAGAALRLSHGTGSIADH</sequence>
<evidence type="ECO:0000313" key="2">
    <source>
        <dbReference type="Proteomes" id="UP001066276"/>
    </source>
</evidence>
<gene>
    <name evidence="1" type="ORF">NDU88_010357</name>
</gene>
<dbReference type="AlphaFoldDB" id="A0AAV7QY08"/>
<evidence type="ECO:0000313" key="1">
    <source>
        <dbReference type="EMBL" id="KAJ1144055.1"/>
    </source>
</evidence>
<dbReference type="EMBL" id="JANPWB010000010">
    <property type="protein sequence ID" value="KAJ1144055.1"/>
    <property type="molecule type" value="Genomic_DNA"/>
</dbReference>
<proteinExistence type="predicted"/>
<protein>
    <submittedName>
        <fullName evidence="1">Uncharacterized protein</fullName>
    </submittedName>
</protein>
<dbReference type="Proteomes" id="UP001066276">
    <property type="component" value="Chromosome 6"/>
</dbReference>
<reference evidence="1" key="1">
    <citation type="journal article" date="2022" name="bioRxiv">
        <title>Sequencing and chromosome-scale assembly of the giantPleurodeles waltlgenome.</title>
        <authorList>
            <person name="Brown T."/>
            <person name="Elewa A."/>
            <person name="Iarovenko S."/>
            <person name="Subramanian E."/>
            <person name="Araus A.J."/>
            <person name="Petzold A."/>
            <person name="Susuki M."/>
            <person name="Suzuki K.-i.T."/>
            <person name="Hayashi T."/>
            <person name="Toyoda A."/>
            <person name="Oliveira C."/>
            <person name="Osipova E."/>
            <person name="Leigh N.D."/>
            <person name="Simon A."/>
            <person name="Yun M.H."/>
        </authorList>
    </citation>
    <scope>NUCLEOTIDE SEQUENCE</scope>
    <source>
        <strain evidence="1">20211129_DDA</strain>
        <tissue evidence="1">Liver</tissue>
    </source>
</reference>
<comment type="caution">
    <text evidence="1">The sequence shown here is derived from an EMBL/GenBank/DDBJ whole genome shotgun (WGS) entry which is preliminary data.</text>
</comment>
<accession>A0AAV7QY08</accession>
<organism evidence="1 2">
    <name type="scientific">Pleurodeles waltl</name>
    <name type="common">Iberian ribbed newt</name>
    <dbReference type="NCBI Taxonomy" id="8319"/>
    <lineage>
        <taxon>Eukaryota</taxon>
        <taxon>Metazoa</taxon>
        <taxon>Chordata</taxon>
        <taxon>Craniata</taxon>
        <taxon>Vertebrata</taxon>
        <taxon>Euteleostomi</taxon>
        <taxon>Amphibia</taxon>
        <taxon>Batrachia</taxon>
        <taxon>Caudata</taxon>
        <taxon>Salamandroidea</taxon>
        <taxon>Salamandridae</taxon>
        <taxon>Pleurodelinae</taxon>
        <taxon>Pleurodeles</taxon>
    </lineage>
</organism>
<name>A0AAV7QY08_PLEWA</name>